<evidence type="ECO:0000259" key="6">
    <source>
        <dbReference type="PROSITE" id="PS50172"/>
    </source>
</evidence>
<feature type="compositionally biased region" description="Acidic residues" evidence="5">
    <location>
        <begin position="342"/>
        <end position="353"/>
    </location>
</feature>
<evidence type="ECO:0000313" key="8">
    <source>
        <dbReference type="EMBL" id="CCK68981.1"/>
    </source>
</evidence>
<dbReference type="SMART" id="SM00060">
    <property type="entry name" value="FN3"/>
    <property type="match status" value="1"/>
</dbReference>
<dbReference type="OMA" id="WIRACAV"/>
<dbReference type="InterPro" id="IPR036116">
    <property type="entry name" value="FN3_sf"/>
</dbReference>
<sequence>MSSMEVVLTVGKLDVSLALLTTADHHVIEFPTMLLPDNVRAGSIVTMKVSENVKEEQKQKETFAEIQKIILNKYGTNKPSAPVLKTVNVTQTSCVLAWDPLKLGSSKLKSLILYREGVRSTVIPNPFKVTATKISGLSVDVPYEFQLRLNTTSGQFWSEKIKVRTHKMTDMSGITVCLGPLDPLLNINDRQIIDCLSSIGARRLQKRVSIDTTHFVCNDVDNEDDEELTKAKNSNIPIVKPEWIRACAVEKRIVGVRGFYLDADPSILANYPFPPAKTGELTDDQKPVDDTVASAKPLPSEPESDEREGAENDNPQSSLGEDAQSSEIREPTSFKHVATSESELEAHDDAEERVEERDSAASALEERGIEDSTIVSSGTDVLATEERATEEQATEDPANEENTAEEPAEEPAEESAEEPATEEIIAEETTAEEPAAEEPVAEEPVAEEPVIAESTTEEPAIQEPATEEPTAEEPTAEEPTAEEPVTEDPTTEVPATQEPVAEEAAAEEPVTEKPTIQEPIAEAPITAEPAPEEPTTEEPAVQEPAVQEPVSEEPVYENAVTEEPVTEVPAPEEPVTEETVAGAPIAEEPATEEPAGDEQATPAAEEQASPGPSAGSNPGSQKSKNQKKKKGKNKKRW</sequence>
<evidence type="ECO:0000256" key="1">
    <source>
        <dbReference type="ARBA" id="ARBA00004555"/>
    </source>
</evidence>
<proteinExistence type="inferred from homology"/>
<dbReference type="Gene3D" id="2.60.40.10">
    <property type="entry name" value="Immunoglobulins"/>
    <property type="match status" value="1"/>
</dbReference>
<organism evidence="8 9">
    <name type="scientific">Huiozyma naganishii (strain ATCC MYA-139 / BCRC 22969 / CBS 8797 / KCTC 17520 / NBRC 10181 / NCYC 3082 / Yp74L-3)</name>
    <name type="common">Yeast</name>
    <name type="synonym">Kazachstania naganishii</name>
    <dbReference type="NCBI Taxonomy" id="1071383"/>
    <lineage>
        <taxon>Eukaryota</taxon>
        <taxon>Fungi</taxon>
        <taxon>Dikarya</taxon>
        <taxon>Ascomycota</taxon>
        <taxon>Saccharomycotina</taxon>
        <taxon>Saccharomycetes</taxon>
        <taxon>Saccharomycetales</taxon>
        <taxon>Saccharomycetaceae</taxon>
        <taxon>Huiozyma</taxon>
    </lineage>
</organism>
<evidence type="ECO:0000313" key="9">
    <source>
        <dbReference type="Proteomes" id="UP000006310"/>
    </source>
</evidence>
<dbReference type="PROSITE" id="PS50853">
    <property type="entry name" value="FN3"/>
    <property type="match status" value="1"/>
</dbReference>
<feature type="domain" description="BRCT" evidence="6">
    <location>
        <begin position="166"/>
        <end position="261"/>
    </location>
</feature>
<dbReference type="GO" id="GO:0006032">
    <property type="term" value="P:chitin catabolic process"/>
    <property type="evidence" value="ECO:0007669"/>
    <property type="project" value="EnsemblFungi"/>
</dbReference>
<dbReference type="InterPro" id="IPR031673">
    <property type="entry name" value="Chs5_N"/>
</dbReference>
<comment type="similarity">
    <text evidence="3">Belongs to the CHS5 family.</text>
</comment>
<dbReference type="GO" id="GO:0005802">
    <property type="term" value="C:trans-Golgi network"/>
    <property type="evidence" value="ECO:0007669"/>
    <property type="project" value="TreeGrafter"/>
</dbReference>
<feature type="compositionally biased region" description="Low complexity" evidence="5">
    <location>
        <begin position="577"/>
        <end position="588"/>
    </location>
</feature>
<dbReference type="CDD" id="cd13945">
    <property type="entry name" value="Chs5_N"/>
    <property type="match status" value="1"/>
</dbReference>
<feature type="compositionally biased region" description="Basic residues" evidence="5">
    <location>
        <begin position="624"/>
        <end position="637"/>
    </location>
</feature>
<dbReference type="STRING" id="1071383.J7S579"/>
<dbReference type="eggNOG" id="ENOG502QRF7">
    <property type="taxonomic scope" value="Eukaryota"/>
</dbReference>
<gene>
    <name evidence="8" type="primary">KNAG0B05480</name>
    <name evidence="8" type="ordered locus">KNAG_0B05480</name>
</gene>
<dbReference type="EMBL" id="HE978315">
    <property type="protein sequence ID" value="CCK68981.1"/>
    <property type="molecule type" value="Genomic_DNA"/>
</dbReference>
<dbReference type="GO" id="GO:0034044">
    <property type="term" value="C:exomer complex"/>
    <property type="evidence" value="ECO:0007669"/>
    <property type="project" value="EnsemblFungi"/>
</dbReference>
<dbReference type="KEGG" id="kng:KNAG_0B05480"/>
<feature type="compositionally biased region" description="Acidic residues" evidence="5">
    <location>
        <begin position="465"/>
        <end position="490"/>
    </location>
</feature>
<dbReference type="GO" id="GO:0031267">
    <property type="term" value="F:small GTPase binding"/>
    <property type="evidence" value="ECO:0007669"/>
    <property type="project" value="EnsemblFungi"/>
</dbReference>
<dbReference type="InterPro" id="IPR001357">
    <property type="entry name" value="BRCT_dom"/>
</dbReference>
<keyword evidence="2" id="KW-0333">Golgi apparatus</keyword>
<dbReference type="OrthoDB" id="245697at2759"/>
<feature type="compositionally biased region" description="Acidic residues" evidence="5">
    <location>
        <begin position="392"/>
        <end position="446"/>
    </location>
</feature>
<dbReference type="PANTHER" id="PTHR47351:SF1">
    <property type="entry name" value="CHITIN BIOSYNTHESIS PROTEIN CHS5"/>
    <property type="match status" value="1"/>
</dbReference>
<dbReference type="SMART" id="SM00292">
    <property type="entry name" value="BRCT"/>
    <property type="match status" value="1"/>
</dbReference>
<dbReference type="Gene3D" id="3.40.50.10190">
    <property type="entry name" value="BRCT domain"/>
    <property type="match status" value="1"/>
</dbReference>
<evidence type="ECO:0000256" key="5">
    <source>
        <dbReference type="SAM" id="MobiDB-lite"/>
    </source>
</evidence>
<accession>J7S579</accession>
<dbReference type="Pfam" id="PF16893">
    <property type="entry name" value="fn3_2"/>
    <property type="match status" value="1"/>
</dbReference>
<dbReference type="PANTHER" id="PTHR47351">
    <property type="entry name" value="CHITIN BIOSYNTHESIS PROTEIN CHS5"/>
    <property type="match status" value="1"/>
</dbReference>
<comment type="subcellular location">
    <subcellularLocation>
        <location evidence="1">Golgi apparatus</location>
    </subcellularLocation>
</comment>
<evidence type="ECO:0000256" key="2">
    <source>
        <dbReference type="ARBA" id="ARBA00023034"/>
    </source>
</evidence>
<dbReference type="Pfam" id="PF00533">
    <property type="entry name" value="BRCT"/>
    <property type="match status" value="1"/>
</dbReference>
<feature type="compositionally biased region" description="Low complexity" evidence="5">
    <location>
        <begin position="608"/>
        <end position="623"/>
    </location>
</feature>
<dbReference type="InterPro" id="IPR031669">
    <property type="entry name" value="Fn3_2"/>
</dbReference>
<dbReference type="SUPFAM" id="SSF52113">
    <property type="entry name" value="BRCT domain"/>
    <property type="match status" value="1"/>
</dbReference>
<dbReference type="RefSeq" id="XP_022463227.1">
    <property type="nucleotide sequence ID" value="XM_022606542.1"/>
</dbReference>
<dbReference type="InterPro" id="IPR003961">
    <property type="entry name" value="FN3_dom"/>
</dbReference>
<evidence type="ECO:0000256" key="3">
    <source>
        <dbReference type="ARBA" id="ARBA00060872"/>
    </source>
</evidence>
<reference evidence="9" key="2">
    <citation type="submission" date="2012-08" db="EMBL/GenBank/DDBJ databases">
        <title>Genome sequence of Kazachstania naganishii.</title>
        <authorList>
            <person name="Gordon J.L."/>
            <person name="Armisen D."/>
            <person name="Proux-Wera E."/>
            <person name="OhEigeartaigh S.S."/>
            <person name="Byrne K.P."/>
            <person name="Wolfe K.H."/>
        </authorList>
    </citation>
    <scope>NUCLEOTIDE SEQUENCE [LARGE SCALE GENOMIC DNA]</scope>
    <source>
        <strain evidence="9">ATCC MYA-139 / BCRC 22969 / CBS 8797 / CCRC 22969 / KCTC 17520 / NBRC 10181 / NCYC 3082</strain>
    </source>
</reference>
<dbReference type="Proteomes" id="UP000006310">
    <property type="component" value="Chromosome 2"/>
</dbReference>
<dbReference type="GO" id="GO:0030476">
    <property type="term" value="P:ascospore wall assembly"/>
    <property type="evidence" value="ECO:0007669"/>
    <property type="project" value="EnsemblFungi"/>
</dbReference>
<dbReference type="FunFam" id="3.40.50.10190:FF:000077">
    <property type="entry name" value="Chitin biosynthesis protein CHS5"/>
    <property type="match status" value="1"/>
</dbReference>
<feature type="compositionally biased region" description="Basic and acidic residues" evidence="5">
    <location>
        <begin position="354"/>
        <end position="370"/>
    </location>
</feature>
<dbReference type="HOGENOM" id="CLU_019904_3_0_1"/>
<dbReference type="InterPro" id="IPR036420">
    <property type="entry name" value="BRCT_dom_sf"/>
</dbReference>
<dbReference type="GeneID" id="34524631"/>
<dbReference type="InterPro" id="IPR013783">
    <property type="entry name" value="Ig-like_fold"/>
</dbReference>
<dbReference type="CDD" id="cd00063">
    <property type="entry name" value="FN3"/>
    <property type="match status" value="1"/>
</dbReference>
<reference evidence="8 9" key="1">
    <citation type="journal article" date="2011" name="Proc. Natl. Acad. Sci. U.S.A.">
        <title>Evolutionary erosion of yeast sex chromosomes by mating-type switching accidents.</title>
        <authorList>
            <person name="Gordon J.L."/>
            <person name="Armisen D."/>
            <person name="Proux-Wera E."/>
            <person name="Oheigeartaigh S.S."/>
            <person name="Byrne K.P."/>
            <person name="Wolfe K.H."/>
        </authorList>
    </citation>
    <scope>NUCLEOTIDE SEQUENCE [LARGE SCALE GENOMIC DNA]</scope>
    <source>
        <strain evidence="9">ATCC MYA-139 / BCRC 22969 / CBS 8797 / CCRC 22969 / KCTC 17520 / NBRC 10181 / NCYC 3082</strain>
    </source>
</reference>
<feature type="compositionally biased region" description="Polar residues" evidence="5">
    <location>
        <begin position="313"/>
        <end position="326"/>
    </location>
</feature>
<feature type="compositionally biased region" description="Low complexity" evidence="5">
    <location>
        <begin position="447"/>
        <end position="464"/>
    </location>
</feature>
<dbReference type="GO" id="GO:0046983">
    <property type="term" value="F:protein dimerization activity"/>
    <property type="evidence" value="ECO:0007669"/>
    <property type="project" value="InterPro"/>
</dbReference>
<dbReference type="Pfam" id="PF16892">
    <property type="entry name" value="CHS5_N"/>
    <property type="match status" value="1"/>
</dbReference>
<evidence type="ECO:0000256" key="4">
    <source>
        <dbReference type="ARBA" id="ARBA00071189"/>
    </source>
</evidence>
<keyword evidence="9" id="KW-1185">Reference proteome</keyword>
<dbReference type="GO" id="GO:0000282">
    <property type="term" value="P:cellular bud site selection"/>
    <property type="evidence" value="ECO:0007669"/>
    <property type="project" value="EnsemblFungi"/>
</dbReference>
<protein>
    <recommendedName>
        <fullName evidence="4">Chitin biosynthesis protein CHS5</fullName>
    </recommendedName>
</protein>
<feature type="domain" description="Fibronectin type-III" evidence="7">
    <location>
        <begin position="78"/>
        <end position="168"/>
    </location>
</feature>
<dbReference type="GO" id="GO:0006893">
    <property type="term" value="P:Golgi to plasma membrane transport"/>
    <property type="evidence" value="ECO:0007669"/>
    <property type="project" value="EnsemblFungi"/>
</dbReference>
<dbReference type="SUPFAM" id="SSF49265">
    <property type="entry name" value="Fibronectin type III"/>
    <property type="match status" value="1"/>
</dbReference>
<dbReference type="AlphaFoldDB" id="J7S579"/>
<dbReference type="Gene3D" id="6.20.120.50">
    <property type="match status" value="1"/>
</dbReference>
<dbReference type="InterPro" id="IPR052827">
    <property type="entry name" value="CHS_Export/Cell_Fusion_Reg"/>
</dbReference>
<feature type="compositionally biased region" description="Low complexity" evidence="5">
    <location>
        <begin position="512"/>
        <end position="529"/>
    </location>
</feature>
<dbReference type="PROSITE" id="PS50172">
    <property type="entry name" value="BRCT"/>
    <property type="match status" value="1"/>
</dbReference>
<evidence type="ECO:0000259" key="7">
    <source>
        <dbReference type="PROSITE" id="PS50853"/>
    </source>
</evidence>
<dbReference type="GO" id="GO:0006355">
    <property type="term" value="P:regulation of DNA-templated transcription"/>
    <property type="evidence" value="ECO:0007669"/>
    <property type="project" value="EnsemblFungi"/>
</dbReference>
<name>J7S579_HUIN7</name>
<feature type="region of interest" description="Disordered" evidence="5">
    <location>
        <begin position="278"/>
        <end position="637"/>
    </location>
</feature>
<dbReference type="GO" id="GO:0000747">
    <property type="term" value="P:conjugation with cellular fusion"/>
    <property type="evidence" value="ECO:0007669"/>
    <property type="project" value="EnsemblFungi"/>
</dbReference>
<feature type="compositionally biased region" description="Low complexity" evidence="5">
    <location>
        <begin position="559"/>
        <end position="569"/>
    </location>
</feature>